<dbReference type="GO" id="GO:0006355">
    <property type="term" value="P:regulation of DNA-templated transcription"/>
    <property type="evidence" value="ECO:0007669"/>
    <property type="project" value="InterPro"/>
</dbReference>
<name>A0A1G9X0K2_9FIRM</name>
<dbReference type="Proteomes" id="UP000199182">
    <property type="component" value="Unassembled WGS sequence"/>
</dbReference>
<gene>
    <name evidence="1" type="ORF">SAMN05192585_10755</name>
</gene>
<proteinExistence type="predicted"/>
<dbReference type="InterPro" id="IPR013321">
    <property type="entry name" value="Arc_rbn_hlx_hlx"/>
</dbReference>
<dbReference type="PANTHER" id="PTHR36215">
    <property type="entry name" value="BLL4998 PROTEIN"/>
    <property type="match status" value="1"/>
</dbReference>
<accession>A0A1G9X0K2</accession>
<keyword evidence="2" id="KW-1185">Reference proteome</keyword>
<dbReference type="InterPro" id="IPR041088">
    <property type="entry name" value="RHH_8"/>
</dbReference>
<dbReference type="SUPFAM" id="SSF47598">
    <property type="entry name" value="Ribbon-helix-helix"/>
    <property type="match status" value="1"/>
</dbReference>
<protein>
    <recommendedName>
        <fullName evidence="3">Transcriptional regulator, contains Arc/MetJ-type RHH (Ribbon-helix-helix) DNA-binding domain</fullName>
    </recommendedName>
</protein>
<organism evidence="1 2">
    <name type="scientific">Acetanaerobacterium elongatum</name>
    <dbReference type="NCBI Taxonomy" id="258515"/>
    <lineage>
        <taxon>Bacteria</taxon>
        <taxon>Bacillati</taxon>
        <taxon>Bacillota</taxon>
        <taxon>Clostridia</taxon>
        <taxon>Eubacteriales</taxon>
        <taxon>Oscillospiraceae</taxon>
        <taxon>Acetanaerobacterium</taxon>
    </lineage>
</organism>
<dbReference type="PANTHER" id="PTHR36215:SF1">
    <property type="entry name" value="BLL4998 PROTEIN"/>
    <property type="match status" value="1"/>
</dbReference>
<sequence length="167" mass="18492">MDTEKITINLGAVDLGQIDLLVDQGFYSNRSDFIRTAIRTMLSTHGDDLQRIKSTNLFRMDKVVSELNKVNDEATQAVQEVEKINPASRGGYSFAGTGMFVFDKAYLESVKISGRKIEATIVGMLVITKDVSVELVKETFKKAKVYGVIKASEEVKSALLNIADNKH</sequence>
<dbReference type="STRING" id="258515.SAMN05192585_10755"/>
<dbReference type="Pfam" id="PF17723">
    <property type="entry name" value="RHH_8"/>
    <property type="match status" value="2"/>
</dbReference>
<evidence type="ECO:0000313" key="1">
    <source>
        <dbReference type="EMBL" id="SDM90354.1"/>
    </source>
</evidence>
<dbReference type="RefSeq" id="WP_162840306.1">
    <property type="nucleotide sequence ID" value="NZ_FNID01000007.1"/>
</dbReference>
<reference evidence="1 2" key="1">
    <citation type="submission" date="2016-10" db="EMBL/GenBank/DDBJ databases">
        <authorList>
            <person name="de Groot N.N."/>
        </authorList>
    </citation>
    <scope>NUCLEOTIDE SEQUENCE [LARGE SCALE GENOMIC DNA]</scope>
    <source>
        <strain evidence="1 2">CGMCC 1.5012</strain>
    </source>
</reference>
<dbReference type="CDD" id="cd22231">
    <property type="entry name" value="RHH_NikR_HicB-like"/>
    <property type="match status" value="1"/>
</dbReference>
<evidence type="ECO:0000313" key="2">
    <source>
        <dbReference type="Proteomes" id="UP000199182"/>
    </source>
</evidence>
<dbReference type="AlphaFoldDB" id="A0A1G9X0K2"/>
<dbReference type="InterPro" id="IPR010985">
    <property type="entry name" value="Ribbon_hlx_hlx"/>
</dbReference>
<dbReference type="Gene3D" id="1.10.1220.10">
    <property type="entry name" value="Met repressor-like"/>
    <property type="match status" value="1"/>
</dbReference>
<dbReference type="EMBL" id="FNID01000007">
    <property type="protein sequence ID" value="SDM90354.1"/>
    <property type="molecule type" value="Genomic_DNA"/>
</dbReference>
<evidence type="ECO:0008006" key="3">
    <source>
        <dbReference type="Google" id="ProtNLM"/>
    </source>
</evidence>